<sequence length="126" mass="14183">MGEAGSFFRINSKMTKSTNGMKTSNKSTNCNSHAFACTLLHSVMERGMARLVEDEASLALRGKGLWLARFAAFNLTLKRPFHTSARSLTDSRLLRAQNTQLIRQLHTTQCIITKKLKQIRLTRDAI</sequence>
<organism evidence="1 2">
    <name type="scientific">Pomacea canaliculata</name>
    <name type="common">Golden apple snail</name>
    <dbReference type="NCBI Taxonomy" id="400727"/>
    <lineage>
        <taxon>Eukaryota</taxon>
        <taxon>Metazoa</taxon>
        <taxon>Spiralia</taxon>
        <taxon>Lophotrochozoa</taxon>
        <taxon>Mollusca</taxon>
        <taxon>Gastropoda</taxon>
        <taxon>Caenogastropoda</taxon>
        <taxon>Architaenioglossa</taxon>
        <taxon>Ampullarioidea</taxon>
        <taxon>Ampullariidae</taxon>
        <taxon>Pomacea</taxon>
    </lineage>
</organism>
<evidence type="ECO:0000313" key="1">
    <source>
        <dbReference type="EMBL" id="PVD21749.1"/>
    </source>
</evidence>
<gene>
    <name evidence="1" type="ORF">C0Q70_17550</name>
</gene>
<reference evidence="1 2" key="1">
    <citation type="submission" date="2018-04" db="EMBL/GenBank/DDBJ databases">
        <title>The genome of golden apple snail Pomacea canaliculata provides insight into stress tolerance and invasive adaptation.</title>
        <authorList>
            <person name="Liu C."/>
            <person name="Liu B."/>
            <person name="Ren Y."/>
            <person name="Zhang Y."/>
            <person name="Wang H."/>
            <person name="Li S."/>
            <person name="Jiang F."/>
            <person name="Yin L."/>
            <person name="Zhang G."/>
            <person name="Qian W."/>
            <person name="Fan W."/>
        </authorList>
    </citation>
    <scope>NUCLEOTIDE SEQUENCE [LARGE SCALE GENOMIC DNA]</scope>
    <source>
        <strain evidence="1">SZHN2017</strain>
        <tissue evidence="1">Muscle</tissue>
    </source>
</reference>
<keyword evidence="2" id="KW-1185">Reference proteome</keyword>
<name>A0A2T7NKR2_POMCA</name>
<dbReference type="Proteomes" id="UP000245119">
    <property type="component" value="Linkage Group LG11"/>
</dbReference>
<accession>A0A2T7NKR2</accession>
<dbReference type="EMBL" id="PZQS01000011">
    <property type="protein sequence ID" value="PVD21749.1"/>
    <property type="molecule type" value="Genomic_DNA"/>
</dbReference>
<dbReference type="AlphaFoldDB" id="A0A2T7NKR2"/>
<protein>
    <submittedName>
        <fullName evidence="1">Uncharacterized protein</fullName>
    </submittedName>
</protein>
<evidence type="ECO:0000313" key="2">
    <source>
        <dbReference type="Proteomes" id="UP000245119"/>
    </source>
</evidence>
<comment type="caution">
    <text evidence="1">The sequence shown here is derived from an EMBL/GenBank/DDBJ whole genome shotgun (WGS) entry which is preliminary data.</text>
</comment>
<proteinExistence type="predicted"/>